<evidence type="ECO:0000256" key="2">
    <source>
        <dbReference type="ARBA" id="ARBA00023125"/>
    </source>
</evidence>
<evidence type="ECO:0000313" key="7">
    <source>
        <dbReference type="Proteomes" id="UP000320876"/>
    </source>
</evidence>
<dbReference type="GO" id="GO:0003700">
    <property type="term" value="F:DNA-binding transcription factor activity"/>
    <property type="evidence" value="ECO:0007669"/>
    <property type="project" value="TreeGrafter"/>
</dbReference>
<dbReference type="PANTHER" id="PTHR30055">
    <property type="entry name" value="HTH-TYPE TRANSCRIPTIONAL REGULATOR RUTR"/>
    <property type="match status" value="1"/>
</dbReference>
<dbReference type="GO" id="GO:0000976">
    <property type="term" value="F:transcription cis-regulatory region binding"/>
    <property type="evidence" value="ECO:0007669"/>
    <property type="project" value="TreeGrafter"/>
</dbReference>
<name>A0A542DKR1_AMYCI</name>
<dbReference type="Gene3D" id="1.10.357.10">
    <property type="entry name" value="Tetracycline Repressor, domain 2"/>
    <property type="match status" value="1"/>
</dbReference>
<dbReference type="EMBL" id="VFML01000001">
    <property type="protein sequence ID" value="TQJ03614.1"/>
    <property type="molecule type" value="Genomic_DNA"/>
</dbReference>
<feature type="DNA-binding region" description="H-T-H motif" evidence="4">
    <location>
        <begin position="27"/>
        <end position="46"/>
    </location>
</feature>
<organism evidence="6 7">
    <name type="scientific">Amycolatopsis cihanbeyliensis</name>
    <dbReference type="NCBI Taxonomy" id="1128664"/>
    <lineage>
        <taxon>Bacteria</taxon>
        <taxon>Bacillati</taxon>
        <taxon>Actinomycetota</taxon>
        <taxon>Actinomycetes</taxon>
        <taxon>Pseudonocardiales</taxon>
        <taxon>Pseudonocardiaceae</taxon>
        <taxon>Amycolatopsis</taxon>
    </lineage>
</organism>
<dbReference type="InterPro" id="IPR036271">
    <property type="entry name" value="Tet_transcr_reg_TetR-rel_C_sf"/>
</dbReference>
<keyword evidence="7" id="KW-1185">Reference proteome</keyword>
<dbReference type="PRINTS" id="PR00455">
    <property type="entry name" value="HTHTETR"/>
</dbReference>
<dbReference type="Pfam" id="PF00440">
    <property type="entry name" value="TetR_N"/>
    <property type="match status" value="1"/>
</dbReference>
<dbReference type="InterPro" id="IPR050109">
    <property type="entry name" value="HTH-type_TetR-like_transc_reg"/>
</dbReference>
<accession>A0A542DKR1</accession>
<dbReference type="AlphaFoldDB" id="A0A542DKR1"/>
<dbReference type="InterPro" id="IPR041479">
    <property type="entry name" value="TetR_CgmR_C"/>
</dbReference>
<proteinExistence type="predicted"/>
<dbReference type="OrthoDB" id="9806334at2"/>
<sequence>MPKPSSRDRILDAYEEILLTHGPAAVTLDAVAAQAGVSKGGLLYHFGSKDALLDGLLERMSLLTESDVAKARQAEDGVARYYLRSSVTDASMDNPWHRTTLAAVRLAGDEPKAAEALQACMRPWRELLIEHLDDPLTAELVTVIGDGLYLRASTGEDPSPLLDQLDEILLRLGAKP</sequence>
<protein>
    <submittedName>
        <fullName evidence="6">TetR family transcriptional regulator</fullName>
    </submittedName>
</protein>
<dbReference type="Proteomes" id="UP000320876">
    <property type="component" value="Unassembled WGS sequence"/>
</dbReference>
<evidence type="ECO:0000313" key="6">
    <source>
        <dbReference type="EMBL" id="TQJ03614.1"/>
    </source>
</evidence>
<dbReference type="Pfam" id="PF17937">
    <property type="entry name" value="TetR_C_28"/>
    <property type="match status" value="1"/>
</dbReference>
<gene>
    <name evidence="6" type="ORF">FB471_3376</name>
</gene>
<keyword evidence="1" id="KW-0805">Transcription regulation</keyword>
<feature type="domain" description="HTH tetR-type" evidence="5">
    <location>
        <begin position="4"/>
        <end position="64"/>
    </location>
</feature>
<evidence type="ECO:0000256" key="4">
    <source>
        <dbReference type="PROSITE-ProRule" id="PRU00335"/>
    </source>
</evidence>
<keyword evidence="3" id="KW-0804">Transcription</keyword>
<keyword evidence="2 4" id="KW-0238">DNA-binding</keyword>
<evidence type="ECO:0000256" key="3">
    <source>
        <dbReference type="ARBA" id="ARBA00023163"/>
    </source>
</evidence>
<dbReference type="PANTHER" id="PTHR30055:SF234">
    <property type="entry name" value="HTH-TYPE TRANSCRIPTIONAL REGULATOR BETI"/>
    <property type="match status" value="1"/>
</dbReference>
<dbReference type="PROSITE" id="PS50977">
    <property type="entry name" value="HTH_TETR_2"/>
    <property type="match status" value="1"/>
</dbReference>
<dbReference type="SUPFAM" id="SSF48498">
    <property type="entry name" value="Tetracyclin repressor-like, C-terminal domain"/>
    <property type="match status" value="1"/>
</dbReference>
<evidence type="ECO:0000256" key="1">
    <source>
        <dbReference type="ARBA" id="ARBA00023015"/>
    </source>
</evidence>
<reference evidence="6 7" key="1">
    <citation type="submission" date="2019-06" db="EMBL/GenBank/DDBJ databases">
        <title>Sequencing the genomes of 1000 actinobacteria strains.</title>
        <authorList>
            <person name="Klenk H.-P."/>
        </authorList>
    </citation>
    <scope>NUCLEOTIDE SEQUENCE [LARGE SCALE GENOMIC DNA]</scope>
    <source>
        <strain evidence="6 7">DSM 45679</strain>
    </source>
</reference>
<comment type="caution">
    <text evidence="6">The sequence shown here is derived from an EMBL/GenBank/DDBJ whole genome shotgun (WGS) entry which is preliminary data.</text>
</comment>
<dbReference type="InterPro" id="IPR001647">
    <property type="entry name" value="HTH_TetR"/>
</dbReference>
<evidence type="ECO:0000259" key="5">
    <source>
        <dbReference type="PROSITE" id="PS50977"/>
    </source>
</evidence>
<dbReference type="InterPro" id="IPR009057">
    <property type="entry name" value="Homeodomain-like_sf"/>
</dbReference>
<dbReference type="SUPFAM" id="SSF46689">
    <property type="entry name" value="Homeodomain-like"/>
    <property type="match status" value="1"/>
</dbReference>
<dbReference type="RefSeq" id="WP_141999387.1">
    <property type="nucleotide sequence ID" value="NZ_VFML01000001.1"/>
</dbReference>